<comment type="subcellular location">
    <subcellularLocation>
        <location evidence="1">Mitochondrion inner membrane</location>
        <topology evidence="1">Peripheral membrane protein</topology>
        <orientation evidence="1">Matrix side</orientation>
    </subcellularLocation>
</comment>
<gene>
    <name evidence="8" type="ORF">OC846_004538</name>
</gene>
<proteinExistence type="inferred from homology"/>
<evidence type="ECO:0000256" key="1">
    <source>
        <dbReference type="ARBA" id="ARBA00004443"/>
    </source>
</evidence>
<keyword evidence="3" id="KW-0999">Mitochondrion inner membrane</keyword>
<dbReference type="GO" id="GO:0097193">
    <property type="term" value="P:intrinsic apoptotic signaling pathway"/>
    <property type="evidence" value="ECO:0007669"/>
    <property type="project" value="InterPro"/>
</dbReference>
<comment type="similarity">
    <text evidence="2">Belongs to the COA8 family.</text>
</comment>
<evidence type="ECO:0000256" key="3">
    <source>
        <dbReference type="ARBA" id="ARBA00022792"/>
    </source>
</evidence>
<keyword evidence="9" id="KW-1185">Reference proteome</keyword>
<dbReference type="Proteomes" id="UP001176517">
    <property type="component" value="Unassembled WGS sequence"/>
</dbReference>
<protein>
    <submittedName>
        <fullName evidence="8">Uncharacterized protein</fullName>
    </submittedName>
</protein>
<sequence>MSLPVILARRAPTEAGRAALAAFHTSASSSSSSEKPTRSRKRARLSAAADSPLPSDILPTLLVGPPDPISNLRPIRYLNNSNSSSGAVASGSKAVSTNHHPYSTSEFTSSSSALLSSEERRRSGRRTAGGASSDLHIPPSEYYSALLAQLESASLAHRLRTTRAWSYDHRFWADNNARFTRDLTNSTSNSQATPGDAPPAAEGGNEHAAEFYQSWLSANADRHRAYNRALVSRTFGDLAPEARFRLLVGWVRVVAWWEREVRARVLRLLGSGAMKR</sequence>
<keyword evidence="6" id="KW-0472">Membrane</keyword>
<keyword evidence="5" id="KW-0496">Mitochondrion</keyword>
<comment type="caution">
    <text evidence="8">The sequence shown here is derived from an EMBL/GenBank/DDBJ whole genome shotgun (WGS) entry which is preliminary data.</text>
</comment>
<feature type="compositionally biased region" description="Low complexity" evidence="7">
    <location>
        <begin position="86"/>
        <end position="96"/>
    </location>
</feature>
<accession>A0AAN6GN47</accession>
<name>A0AAN6GN47_9BASI</name>
<organism evidence="8 9">
    <name type="scientific">Tilletia horrida</name>
    <dbReference type="NCBI Taxonomy" id="155126"/>
    <lineage>
        <taxon>Eukaryota</taxon>
        <taxon>Fungi</taxon>
        <taxon>Dikarya</taxon>
        <taxon>Basidiomycota</taxon>
        <taxon>Ustilaginomycotina</taxon>
        <taxon>Exobasidiomycetes</taxon>
        <taxon>Tilletiales</taxon>
        <taxon>Tilletiaceae</taxon>
        <taxon>Tilletia</taxon>
    </lineage>
</organism>
<reference evidence="8" key="1">
    <citation type="journal article" date="2023" name="PhytoFront">
        <title>Draft Genome Resources of Seven Strains of Tilletia horrida, Causal Agent of Kernel Smut of Rice.</title>
        <authorList>
            <person name="Khanal S."/>
            <person name="Antony Babu S."/>
            <person name="Zhou X.G."/>
        </authorList>
    </citation>
    <scope>NUCLEOTIDE SEQUENCE</scope>
    <source>
        <strain evidence="8">TX6</strain>
    </source>
</reference>
<feature type="compositionally biased region" description="Polar residues" evidence="7">
    <location>
        <begin position="183"/>
        <end position="193"/>
    </location>
</feature>
<dbReference type="PANTHER" id="PTHR31107:SF2">
    <property type="entry name" value="CYTOCHROME C OXIDASE ASSEMBLY FACTOR 8"/>
    <property type="match status" value="1"/>
</dbReference>
<feature type="compositionally biased region" description="Low complexity" evidence="7">
    <location>
        <begin position="103"/>
        <end position="116"/>
    </location>
</feature>
<evidence type="ECO:0000256" key="4">
    <source>
        <dbReference type="ARBA" id="ARBA00022946"/>
    </source>
</evidence>
<dbReference type="EMBL" id="JAPDMZ010000139">
    <property type="protein sequence ID" value="KAK0548289.1"/>
    <property type="molecule type" value="Genomic_DNA"/>
</dbReference>
<evidence type="ECO:0000313" key="9">
    <source>
        <dbReference type="Proteomes" id="UP001176517"/>
    </source>
</evidence>
<dbReference type="Pfam" id="PF10231">
    <property type="entry name" value="COA8"/>
    <property type="match status" value="1"/>
</dbReference>
<evidence type="ECO:0000313" key="8">
    <source>
        <dbReference type="EMBL" id="KAK0548289.1"/>
    </source>
</evidence>
<evidence type="ECO:0000256" key="6">
    <source>
        <dbReference type="ARBA" id="ARBA00023136"/>
    </source>
</evidence>
<evidence type="ECO:0000256" key="2">
    <source>
        <dbReference type="ARBA" id="ARBA00005453"/>
    </source>
</evidence>
<dbReference type="AlphaFoldDB" id="A0AAN6GN47"/>
<dbReference type="GO" id="GO:0005743">
    <property type="term" value="C:mitochondrial inner membrane"/>
    <property type="evidence" value="ECO:0007669"/>
    <property type="project" value="UniProtKB-SubCell"/>
</dbReference>
<evidence type="ECO:0000256" key="7">
    <source>
        <dbReference type="SAM" id="MobiDB-lite"/>
    </source>
</evidence>
<keyword evidence="4" id="KW-0809">Transit peptide</keyword>
<dbReference type="PANTHER" id="PTHR31107">
    <property type="entry name" value="APOPTOGENIC PROTEIN 1, MITOCHONDRIAL"/>
    <property type="match status" value="1"/>
</dbReference>
<dbReference type="InterPro" id="IPR018796">
    <property type="entry name" value="COA8"/>
</dbReference>
<feature type="compositionally biased region" description="Low complexity" evidence="7">
    <location>
        <begin position="23"/>
        <end position="33"/>
    </location>
</feature>
<feature type="region of interest" description="Disordered" evidence="7">
    <location>
        <begin position="23"/>
        <end position="51"/>
    </location>
</feature>
<evidence type="ECO:0000256" key="5">
    <source>
        <dbReference type="ARBA" id="ARBA00023128"/>
    </source>
</evidence>
<feature type="region of interest" description="Disordered" evidence="7">
    <location>
        <begin position="183"/>
        <end position="204"/>
    </location>
</feature>
<feature type="region of interest" description="Disordered" evidence="7">
    <location>
        <begin position="86"/>
        <end position="135"/>
    </location>
</feature>